<keyword evidence="2" id="KW-0547">Nucleotide-binding</keyword>
<dbReference type="RefSeq" id="XP_040690662.1">
    <property type="nucleotide sequence ID" value="XM_040831890.1"/>
</dbReference>
<dbReference type="SMART" id="SM00175">
    <property type="entry name" value="RAB"/>
    <property type="match status" value="1"/>
</dbReference>
<proteinExistence type="predicted"/>
<dbReference type="Pfam" id="PF00071">
    <property type="entry name" value="Ras"/>
    <property type="match status" value="1"/>
</dbReference>
<evidence type="ECO:0000313" key="5">
    <source>
        <dbReference type="EMBL" id="OJJ36986.1"/>
    </source>
</evidence>
<dbReference type="GO" id="GO:0005634">
    <property type="term" value="C:nucleus"/>
    <property type="evidence" value="ECO:0007669"/>
    <property type="project" value="TreeGrafter"/>
</dbReference>
<dbReference type="GO" id="GO:0005525">
    <property type="term" value="F:GTP binding"/>
    <property type="evidence" value="ECO:0007669"/>
    <property type="project" value="UniProtKB-KW"/>
</dbReference>
<keyword evidence="3" id="KW-0653">Protein transport</keyword>
<dbReference type="PROSITE" id="PS51419">
    <property type="entry name" value="RAB"/>
    <property type="match status" value="1"/>
</dbReference>
<evidence type="ECO:0000256" key="1">
    <source>
        <dbReference type="ARBA" id="ARBA00022448"/>
    </source>
</evidence>
<dbReference type="GeneID" id="63747738"/>
<dbReference type="OrthoDB" id="4485069at2759"/>
<evidence type="ECO:0000256" key="4">
    <source>
        <dbReference type="ARBA" id="ARBA00023134"/>
    </source>
</evidence>
<accession>A0A1L9RPV4</accession>
<dbReference type="Proteomes" id="UP000184383">
    <property type="component" value="Unassembled WGS sequence"/>
</dbReference>
<dbReference type="InterPro" id="IPR001806">
    <property type="entry name" value="Small_GTPase"/>
</dbReference>
<protein>
    <recommendedName>
        <fullName evidence="7">GTP-binding protein</fullName>
    </recommendedName>
</protein>
<dbReference type="InterPro" id="IPR002041">
    <property type="entry name" value="Ran_GTPase"/>
</dbReference>
<evidence type="ECO:0000256" key="3">
    <source>
        <dbReference type="ARBA" id="ARBA00022927"/>
    </source>
</evidence>
<sequence length="218" mass="24672">MNSRHSQPFQFKLALVGDAGVGKTAFVKRNCTGEFQDEYIPTDEHDVTWKLSFGTNRGVIDFEIWDIAGSQGSTQSLEEYLTNIDAAIIMVDASDERTYGNIEYWHSQIVSLNGDIPIVICGNKADIEIEIKINMHVISRMDRLEYCEISTKTPSADFDEPFLWLCRGLLNDPSLCWHTNCCTGYSDLNIDPETLAEYSRKMEQAAREPIPDETDSDL</sequence>
<evidence type="ECO:0000256" key="2">
    <source>
        <dbReference type="ARBA" id="ARBA00022741"/>
    </source>
</evidence>
<dbReference type="GO" id="GO:0005737">
    <property type="term" value="C:cytoplasm"/>
    <property type="evidence" value="ECO:0007669"/>
    <property type="project" value="TreeGrafter"/>
</dbReference>
<dbReference type="Gene3D" id="3.40.50.300">
    <property type="entry name" value="P-loop containing nucleotide triphosphate hydrolases"/>
    <property type="match status" value="1"/>
</dbReference>
<organism evidence="5 6">
    <name type="scientific">Aspergillus wentii DTO 134E9</name>
    <dbReference type="NCBI Taxonomy" id="1073089"/>
    <lineage>
        <taxon>Eukaryota</taxon>
        <taxon>Fungi</taxon>
        <taxon>Dikarya</taxon>
        <taxon>Ascomycota</taxon>
        <taxon>Pezizomycotina</taxon>
        <taxon>Eurotiomycetes</taxon>
        <taxon>Eurotiomycetidae</taxon>
        <taxon>Eurotiales</taxon>
        <taxon>Aspergillaceae</taxon>
        <taxon>Aspergillus</taxon>
        <taxon>Aspergillus subgen. Cremei</taxon>
    </lineage>
</organism>
<name>A0A1L9RPV4_ASPWE</name>
<keyword evidence="6" id="KW-1185">Reference proteome</keyword>
<dbReference type="AlphaFoldDB" id="A0A1L9RPV4"/>
<dbReference type="PANTHER" id="PTHR24071:SF0">
    <property type="entry name" value="GTP-BINDING NUCLEAR PROTEIN RAN"/>
    <property type="match status" value="1"/>
</dbReference>
<reference evidence="6" key="1">
    <citation type="journal article" date="2017" name="Genome Biol.">
        <title>Comparative genomics reveals high biological diversity and specific adaptations in the industrially and medically important fungal genus Aspergillus.</title>
        <authorList>
            <person name="de Vries R.P."/>
            <person name="Riley R."/>
            <person name="Wiebenga A."/>
            <person name="Aguilar-Osorio G."/>
            <person name="Amillis S."/>
            <person name="Uchima C.A."/>
            <person name="Anderluh G."/>
            <person name="Asadollahi M."/>
            <person name="Askin M."/>
            <person name="Barry K."/>
            <person name="Battaglia E."/>
            <person name="Bayram O."/>
            <person name="Benocci T."/>
            <person name="Braus-Stromeyer S.A."/>
            <person name="Caldana C."/>
            <person name="Canovas D."/>
            <person name="Cerqueira G.C."/>
            <person name="Chen F."/>
            <person name="Chen W."/>
            <person name="Choi C."/>
            <person name="Clum A."/>
            <person name="Dos Santos R.A."/>
            <person name="Damasio A.R."/>
            <person name="Diallinas G."/>
            <person name="Emri T."/>
            <person name="Fekete E."/>
            <person name="Flipphi M."/>
            <person name="Freyberg S."/>
            <person name="Gallo A."/>
            <person name="Gournas C."/>
            <person name="Habgood R."/>
            <person name="Hainaut M."/>
            <person name="Harispe M.L."/>
            <person name="Henrissat B."/>
            <person name="Hilden K.S."/>
            <person name="Hope R."/>
            <person name="Hossain A."/>
            <person name="Karabika E."/>
            <person name="Karaffa L."/>
            <person name="Karanyi Z."/>
            <person name="Krasevec N."/>
            <person name="Kuo A."/>
            <person name="Kusch H."/>
            <person name="LaButti K."/>
            <person name="Lagendijk E.L."/>
            <person name="Lapidus A."/>
            <person name="Levasseur A."/>
            <person name="Lindquist E."/>
            <person name="Lipzen A."/>
            <person name="Logrieco A.F."/>
            <person name="MacCabe A."/>
            <person name="Maekelae M.R."/>
            <person name="Malavazi I."/>
            <person name="Melin P."/>
            <person name="Meyer V."/>
            <person name="Mielnichuk N."/>
            <person name="Miskei M."/>
            <person name="Molnar A.P."/>
            <person name="Mule G."/>
            <person name="Ngan C.Y."/>
            <person name="Orejas M."/>
            <person name="Orosz E."/>
            <person name="Ouedraogo J.P."/>
            <person name="Overkamp K.M."/>
            <person name="Park H.-S."/>
            <person name="Perrone G."/>
            <person name="Piumi F."/>
            <person name="Punt P.J."/>
            <person name="Ram A.F."/>
            <person name="Ramon A."/>
            <person name="Rauscher S."/>
            <person name="Record E."/>
            <person name="Riano-Pachon D.M."/>
            <person name="Robert V."/>
            <person name="Roehrig J."/>
            <person name="Ruller R."/>
            <person name="Salamov A."/>
            <person name="Salih N.S."/>
            <person name="Samson R.A."/>
            <person name="Sandor E."/>
            <person name="Sanguinetti M."/>
            <person name="Schuetze T."/>
            <person name="Sepcic K."/>
            <person name="Shelest E."/>
            <person name="Sherlock G."/>
            <person name="Sophianopoulou V."/>
            <person name="Squina F.M."/>
            <person name="Sun H."/>
            <person name="Susca A."/>
            <person name="Todd R.B."/>
            <person name="Tsang A."/>
            <person name="Unkles S.E."/>
            <person name="van de Wiele N."/>
            <person name="van Rossen-Uffink D."/>
            <person name="Oliveira J.V."/>
            <person name="Vesth T.C."/>
            <person name="Visser J."/>
            <person name="Yu J.-H."/>
            <person name="Zhou M."/>
            <person name="Andersen M.R."/>
            <person name="Archer D.B."/>
            <person name="Baker S.E."/>
            <person name="Benoit I."/>
            <person name="Brakhage A.A."/>
            <person name="Braus G.H."/>
            <person name="Fischer R."/>
            <person name="Frisvad J.C."/>
            <person name="Goldman G.H."/>
            <person name="Houbraken J."/>
            <person name="Oakley B."/>
            <person name="Pocsi I."/>
            <person name="Scazzocchio C."/>
            <person name="Seiboth B."/>
            <person name="vanKuyk P.A."/>
            <person name="Wortman J."/>
            <person name="Dyer P.S."/>
            <person name="Grigoriev I.V."/>
        </authorList>
    </citation>
    <scope>NUCLEOTIDE SEQUENCE [LARGE SCALE GENOMIC DNA]</scope>
    <source>
        <strain evidence="6">DTO 134E9</strain>
    </source>
</reference>
<evidence type="ECO:0008006" key="7">
    <source>
        <dbReference type="Google" id="ProtNLM"/>
    </source>
</evidence>
<dbReference type="SUPFAM" id="SSF52540">
    <property type="entry name" value="P-loop containing nucleoside triphosphate hydrolases"/>
    <property type="match status" value="1"/>
</dbReference>
<dbReference type="VEuPathDB" id="FungiDB:ASPWEDRAFT_181921"/>
<dbReference type="InterPro" id="IPR027417">
    <property type="entry name" value="P-loop_NTPase"/>
</dbReference>
<dbReference type="STRING" id="1073089.A0A1L9RPV4"/>
<dbReference type="PRINTS" id="PR00449">
    <property type="entry name" value="RASTRNSFRMNG"/>
</dbReference>
<dbReference type="GO" id="GO:0003924">
    <property type="term" value="F:GTPase activity"/>
    <property type="evidence" value="ECO:0007669"/>
    <property type="project" value="InterPro"/>
</dbReference>
<keyword evidence="4" id="KW-0342">GTP-binding</keyword>
<dbReference type="PANTHER" id="PTHR24071">
    <property type="entry name" value="RAN GTPASE"/>
    <property type="match status" value="1"/>
</dbReference>
<evidence type="ECO:0000313" key="6">
    <source>
        <dbReference type="Proteomes" id="UP000184383"/>
    </source>
</evidence>
<dbReference type="GO" id="GO:0006606">
    <property type="term" value="P:protein import into nucleus"/>
    <property type="evidence" value="ECO:0007669"/>
    <property type="project" value="TreeGrafter"/>
</dbReference>
<dbReference type="EMBL" id="KV878211">
    <property type="protein sequence ID" value="OJJ36986.1"/>
    <property type="molecule type" value="Genomic_DNA"/>
</dbReference>
<dbReference type="GO" id="GO:0000054">
    <property type="term" value="P:ribosomal subunit export from nucleus"/>
    <property type="evidence" value="ECO:0007669"/>
    <property type="project" value="TreeGrafter"/>
</dbReference>
<dbReference type="SMART" id="SM00176">
    <property type="entry name" value="RAN"/>
    <property type="match status" value="1"/>
</dbReference>
<keyword evidence="1" id="KW-0813">Transport</keyword>
<dbReference type="SMART" id="SM00173">
    <property type="entry name" value="RAS"/>
    <property type="match status" value="1"/>
</dbReference>
<dbReference type="PROSITE" id="PS51418">
    <property type="entry name" value="RAN"/>
    <property type="match status" value="1"/>
</dbReference>
<gene>
    <name evidence="5" type="ORF">ASPWEDRAFT_181921</name>
</gene>